<protein>
    <submittedName>
        <fullName evidence="2">Uncharacterized protein</fullName>
    </submittedName>
</protein>
<accession>A0A1Y1JH62</accession>
<dbReference type="Proteomes" id="UP000195521">
    <property type="component" value="Unassembled WGS sequence"/>
</dbReference>
<dbReference type="GeneID" id="39747390"/>
<feature type="compositionally biased region" description="Basic and acidic residues" evidence="1">
    <location>
        <begin position="793"/>
        <end position="807"/>
    </location>
</feature>
<gene>
    <name evidence="2" type="ORF">PGO_082410</name>
</gene>
<evidence type="ECO:0000313" key="3">
    <source>
        <dbReference type="Proteomes" id="UP000195521"/>
    </source>
</evidence>
<proteinExistence type="predicted"/>
<dbReference type="OrthoDB" id="377540at2759"/>
<evidence type="ECO:0000313" key="2">
    <source>
        <dbReference type="EMBL" id="GAW80675.1"/>
    </source>
</evidence>
<name>A0A1Y1JH62_PLAGO</name>
<feature type="region of interest" description="Disordered" evidence="1">
    <location>
        <begin position="793"/>
        <end position="829"/>
    </location>
</feature>
<reference evidence="3" key="1">
    <citation type="submission" date="2017-04" db="EMBL/GenBank/DDBJ databases">
        <title>Plasmodium gonderi genome.</title>
        <authorList>
            <person name="Arisue N."/>
            <person name="Honma H."/>
            <person name="Kawai S."/>
            <person name="Tougan T."/>
            <person name="Tanabe K."/>
            <person name="Horii T."/>
        </authorList>
    </citation>
    <scope>NUCLEOTIDE SEQUENCE [LARGE SCALE GENOMIC DNA]</scope>
    <source>
        <strain evidence="3">ATCC 30045</strain>
    </source>
</reference>
<evidence type="ECO:0000256" key="1">
    <source>
        <dbReference type="SAM" id="MobiDB-lite"/>
    </source>
</evidence>
<comment type="caution">
    <text evidence="2">The sequence shown here is derived from an EMBL/GenBank/DDBJ whole genome shotgun (WGS) entry which is preliminary data.</text>
</comment>
<dbReference type="RefSeq" id="XP_028543264.1">
    <property type="nucleotide sequence ID" value="XM_028687463.1"/>
</dbReference>
<dbReference type="OMA" id="IHHNELK"/>
<dbReference type="EMBL" id="BDQF01000009">
    <property type="protein sequence ID" value="GAW80675.1"/>
    <property type="molecule type" value="Genomic_DNA"/>
</dbReference>
<organism evidence="2 3">
    <name type="scientific">Plasmodium gonderi</name>
    <dbReference type="NCBI Taxonomy" id="77519"/>
    <lineage>
        <taxon>Eukaryota</taxon>
        <taxon>Sar</taxon>
        <taxon>Alveolata</taxon>
        <taxon>Apicomplexa</taxon>
        <taxon>Aconoidasida</taxon>
        <taxon>Haemosporida</taxon>
        <taxon>Plasmodiidae</taxon>
        <taxon>Plasmodium</taxon>
        <taxon>Plasmodium (Plasmodium)</taxon>
    </lineage>
</organism>
<sequence>MYCLLKNALNFDNFKNIKIDLINKVKTSDATDSHEENEVFNFLKDKDFFSENLKLSRQWNLECTSSVQKKLKHINNLKRHLNSITNFRRVEKSGLNKDLYRIKTAHGKTEEVSSFLKNGHTDDYDSKNMEIFNNYSVLDGDIRRGVHKNEFRKILSKRIQKNKFIGNNFFKRLIYKYISQLNNNNSKNYIEIGKFEPMNDKIIAYLHCYKKCIIEKGNPTKNLRVSLKKRIYYKSIITKKKVSSIRSKRMRMYLRRQISERCCDNRNQVKSSLNDEVHIADKKLYIKLKKGRKKNINSDNSSSNEFHKKTKGNTIMGSINRCGEESTSETVNNLIEDGCRNSFKFGKRNNLGNGKITGSKKNMEVFKNNNLENVHKNSSNLKNIKLSILRRVSTNNQYENKKEFKRNRDPRFHFLSNNVNFYETVINNEKCKEENVKKGECFSNQNIIQNGEMSEIKQKIKTALISLNNIKKNNYKLKFCLEKEIIDNTIHQNELKRSLCSIFSENSLQRKNTTVKQQNFSGGQIKNKDVLRNNRHNADKHDMQKVKTIREEKTQNKESTCEQNNFSNNIMNVSFDKKVTLEKTRCKGGNNVSYEENENIRFQLSEEFVKSAHNVVTDNRYKSKSKLINEKEEKRSYFNESRDNEMVTKSYTYRKKEQNLKKVDINVQKHTFTLNREISNEYICRKKSLKDKDKNDIINNIKKMYNWETVMQEKSNTLKNNEKEMIHGIGGRSRSNYLSSLKNKTEKEAKGALGNVEKVKIKEVIRKHECNKNEWKYKNISGVSMSNEQFKDNKGYTKRDKSNDANKKCQVGDFNGPLGGNRKTDNGVVNSNVYMNKSTGSRELVLDKTDRERTEFDLNNVRNIKNIISCGIYVNKEVERINKRNKNAICIIEKYLDNVNRTSLNFSKEKEKKIYLPKSCTLKNEYNKKQAKTLPGLYDHYAFLLLNFRGYKVV</sequence>
<keyword evidence="3" id="KW-1185">Reference proteome</keyword>
<dbReference type="AlphaFoldDB" id="A0A1Y1JH62"/>